<dbReference type="Gene3D" id="3.30.300.30">
    <property type="match status" value="1"/>
</dbReference>
<protein>
    <submittedName>
        <fullName evidence="8">Acetyl-CoA synthetase</fullName>
    </submittedName>
</protein>
<keyword evidence="2" id="KW-0436">Ligase</keyword>
<dbReference type="GO" id="GO:0016405">
    <property type="term" value="F:CoA-ligase activity"/>
    <property type="evidence" value="ECO:0007669"/>
    <property type="project" value="UniProtKB-ARBA"/>
</dbReference>
<dbReference type="GO" id="GO:0005524">
    <property type="term" value="F:ATP binding"/>
    <property type="evidence" value="ECO:0007669"/>
    <property type="project" value="UniProtKB-KW"/>
</dbReference>
<feature type="region of interest" description="Disordered" evidence="5">
    <location>
        <begin position="545"/>
        <end position="564"/>
    </location>
</feature>
<proteinExistence type="inferred from homology"/>
<dbReference type="GO" id="GO:0006637">
    <property type="term" value="P:acyl-CoA metabolic process"/>
    <property type="evidence" value="ECO:0007669"/>
    <property type="project" value="TreeGrafter"/>
</dbReference>
<evidence type="ECO:0000256" key="2">
    <source>
        <dbReference type="ARBA" id="ARBA00022598"/>
    </source>
</evidence>
<organism evidence="8 9">
    <name type="scientific">Panacagrimonas perspica</name>
    <dbReference type="NCBI Taxonomy" id="381431"/>
    <lineage>
        <taxon>Bacteria</taxon>
        <taxon>Pseudomonadati</taxon>
        <taxon>Pseudomonadota</taxon>
        <taxon>Gammaproteobacteria</taxon>
        <taxon>Nevskiales</taxon>
        <taxon>Nevskiaceae</taxon>
        <taxon>Panacagrimonas</taxon>
    </lineage>
</organism>
<evidence type="ECO:0000256" key="5">
    <source>
        <dbReference type="SAM" id="MobiDB-lite"/>
    </source>
</evidence>
<feature type="domain" description="AMP-binding enzyme C-terminal" evidence="7">
    <location>
        <begin position="456"/>
        <end position="533"/>
    </location>
</feature>
<comment type="caution">
    <text evidence="8">The sequence shown here is derived from an EMBL/GenBank/DDBJ whole genome shotgun (WGS) entry which is preliminary data.</text>
</comment>
<gene>
    <name evidence="8" type="ORF">DFR24_1069</name>
</gene>
<feature type="compositionally biased region" description="Basic and acidic residues" evidence="5">
    <location>
        <begin position="545"/>
        <end position="554"/>
    </location>
</feature>
<dbReference type="AlphaFoldDB" id="A0A4R7PD87"/>
<evidence type="ECO:0000313" key="8">
    <source>
        <dbReference type="EMBL" id="TDU31692.1"/>
    </source>
</evidence>
<dbReference type="Proteomes" id="UP000295341">
    <property type="component" value="Unassembled WGS sequence"/>
</dbReference>
<reference evidence="8 9" key="1">
    <citation type="submission" date="2019-03" db="EMBL/GenBank/DDBJ databases">
        <title>Genomic Encyclopedia of Type Strains, Phase IV (KMG-IV): sequencing the most valuable type-strain genomes for metagenomic binning, comparative biology and taxonomic classification.</title>
        <authorList>
            <person name="Goeker M."/>
        </authorList>
    </citation>
    <scope>NUCLEOTIDE SEQUENCE [LARGE SCALE GENOMIC DNA]</scope>
    <source>
        <strain evidence="8 9">DSM 26377</strain>
    </source>
</reference>
<dbReference type="Pfam" id="PF13193">
    <property type="entry name" value="AMP-binding_C"/>
    <property type="match status" value="1"/>
</dbReference>
<feature type="domain" description="AMP-dependent synthetase/ligase" evidence="6">
    <location>
        <begin position="63"/>
        <end position="405"/>
    </location>
</feature>
<dbReference type="InterPro" id="IPR020845">
    <property type="entry name" value="AMP-binding_CS"/>
</dbReference>
<dbReference type="OrthoDB" id="9803968at2"/>
<dbReference type="PANTHER" id="PTHR43605">
    <property type="entry name" value="ACYL-COENZYME A SYNTHETASE"/>
    <property type="match status" value="1"/>
</dbReference>
<dbReference type="SUPFAM" id="SSF56801">
    <property type="entry name" value="Acetyl-CoA synthetase-like"/>
    <property type="match status" value="1"/>
</dbReference>
<evidence type="ECO:0000259" key="6">
    <source>
        <dbReference type="Pfam" id="PF00501"/>
    </source>
</evidence>
<evidence type="ECO:0000256" key="1">
    <source>
        <dbReference type="ARBA" id="ARBA00006432"/>
    </source>
</evidence>
<dbReference type="InterPro" id="IPR042099">
    <property type="entry name" value="ANL_N_sf"/>
</dbReference>
<name>A0A4R7PD87_9GAMM</name>
<dbReference type="GO" id="GO:0004321">
    <property type="term" value="F:fatty-acyl-CoA synthase activity"/>
    <property type="evidence" value="ECO:0007669"/>
    <property type="project" value="TreeGrafter"/>
</dbReference>
<dbReference type="EMBL" id="SOBT01000008">
    <property type="protein sequence ID" value="TDU31692.1"/>
    <property type="molecule type" value="Genomic_DNA"/>
</dbReference>
<evidence type="ECO:0000256" key="3">
    <source>
        <dbReference type="ARBA" id="ARBA00022741"/>
    </source>
</evidence>
<dbReference type="InterPro" id="IPR000873">
    <property type="entry name" value="AMP-dep_synth/lig_dom"/>
</dbReference>
<dbReference type="Pfam" id="PF00501">
    <property type="entry name" value="AMP-binding"/>
    <property type="match status" value="1"/>
</dbReference>
<dbReference type="InterPro" id="IPR025110">
    <property type="entry name" value="AMP-bd_C"/>
</dbReference>
<evidence type="ECO:0000313" key="9">
    <source>
        <dbReference type="Proteomes" id="UP000295341"/>
    </source>
</evidence>
<dbReference type="Gene3D" id="3.40.50.12780">
    <property type="entry name" value="N-terminal domain of ligase-like"/>
    <property type="match status" value="1"/>
</dbReference>
<sequence length="564" mass="62613">MTTPSASLASFRAARDLLTASREDYAKACATFRWPQMEMFNWALDHFDDLALDNQQCALWIVDDSGAEVRRTFDELRAASNRAANFLRDLGIRRGDRVLVMLPNRVELWELMLAAIKLGAVLSPATMLLSEADLKDRIERGRMRAVVVDGSVLRKFDGIADDCVRVVCGTDPGGWTDYGRSATSLENFIPDGPTKPDDPCVLYFTSGTTSKPKMVLHTQRSYPVGHLSTLYWLGLAEGDVHLNISTPGWAKHAWSCFFVPWTVGATIFIYNQGRFDAARTLATLQRCRVTTLCAPPTAWRSLILEDLARFKMSLRELTSAGEPLNPEVIEQVKAAWGITIREGFGQTESTAMLGNPPGLPVRYGSMGRPLPGYQIETLDIEGNPASEGEVSVRMDPRPAGLMAGYAEDPERTRKALGGTHYGTADVASVDAEGYYWYVGRTDDVFKSSDYRISPFELESALLEHDAVAEAAVIESPDARRLFVPKACVVLKPGIIPDRAVARSILAFARSRLAPYQKIRVIQFCELPKTVSGKIRRAELRAEEAERRARDERAPAEFFETDFTD</sequence>
<dbReference type="GO" id="GO:0006633">
    <property type="term" value="P:fatty acid biosynthetic process"/>
    <property type="evidence" value="ECO:0007669"/>
    <property type="project" value="TreeGrafter"/>
</dbReference>
<dbReference type="InterPro" id="IPR051087">
    <property type="entry name" value="Mitochondrial_ACSM"/>
</dbReference>
<keyword evidence="3" id="KW-0547">Nucleotide-binding</keyword>
<accession>A0A4R7PD87</accession>
<evidence type="ECO:0000256" key="4">
    <source>
        <dbReference type="ARBA" id="ARBA00022840"/>
    </source>
</evidence>
<comment type="similarity">
    <text evidence="1">Belongs to the ATP-dependent AMP-binding enzyme family.</text>
</comment>
<keyword evidence="9" id="KW-1185">Reference proteome</keyword>
<dbReference type="InterPro" id="IPR045851">
    <property type="entry name" value="AMP-bd_C_sf"/>
</dbReference>
<dbReference type="PANTHER" id="PTHR43605:SF10">
    <property type="entry name" value="ACYL-COA SYNTHETASE MEDIUM CHAIN FAMILY MEMBER 3"/>
    <property type="match status" value="1"/>
</dbReference>
<keyword evidence="4" id="KW-0067">ATP-binding</keyword>
<dbReference type="GO" id="GO:0015645">
    <property type="term" value="F:fatty acid ligase activity"/>
    <property type="evidence" value="ECO:0007669"/>
    <property type="project" value="TreeGrafter"/>
</dbReference>
<dbReference type="RefSeq" id="WP_133880257.1">
    <property type="nucleotide sequence ID" value="NZ_MWIN01000012.1"/>
</dbReference>
<evidence type="ECO:0000259" key="7">
    <source>
        <dbReference type="Pfam" id="PF13193"/>
    </source>
</evidence>
<dbReference type="PROSITE" id="PS00455">
    <property type="entry name" value="AMP_BINDING"/>
    <property type="match status" value="1"/>
</dbReference>